<evidence type="ECO:0000313" key="2">
    <source>
        <dbReference type="Proteomes" id="UP001053296"/>
    </source>
</evidence>
<sequence length="57" mass="6072">MRLKASVVSQQGGSYVTNAPQRGMVPGGTNVKKQASLPAWVVTLAKTNSIDFGVIRR</sequence>
<gene>
    <name evidence="1" type="ORF">PSDVSF_15370</name>
</gene>
<proteinExistence type="predicted"/>
<reference evidence="1" key="1">
    <citation type="journal article" date="2022" name="Arch. Microbiol.">
        <title>Pseudodesulfovibrio sediminis sp. nov., a mesophilic and neutrophilic sulfate-reducing bacterium isolated from sediment of a brackish lake.</title>
        <authorList>
            <person name="Takahashi A."/>
            <person name="Kojima H."/>
            <person name="Watanabe M."/>
            <person name="Fukui M."/>
        </authorList>
    </citation>
    <scope>NUCLEOTIDE SEQUENCE</scope>
    <source>
        <strain evidence="1">SF6</strain>
    </source>
</reference>
<accession>A0ABM7P3T3</accession>
<evidence type="ECO:0000313" key="1">
    <source>
        <dbReference type="EMBL" id="BCS88295.1"/>
    </source>
</evidence>
<dbReference type="EMBL" id="AP024485">
    <property type="protein sequence ID" value="BCS88295.1"/>
    <property type="molecule type" value="Genomic_DNA"/>
</dbReference>
<name>A0ABM7P3T3_9BACT</name>
<dbReference type="Proteomes" id="UP001053296">
    <property type="component" value="Chromosome"/>
</dbReference>
<protein>
    <submittedName>
        <fullName evidence="1">Uncharacterized protein</fullName>
    </submittedName>
</protein>
<keyword evidence="2" id="KW-1185">Reference proteome</keyword>
<organism evidence="1 2">
    <name type="scientific">Pseudodesulfovibrio sediminis</name>
    <dbReference type="NCBI Taxonomy" id="2810563"/>
    <lineage>
        <taxon>Bacteria</taxon>
        <taxon>Pseudomonadati</taxon>
        <taxon>Thermodesulfobacteriota</taxon>
        <taxon>Desulfovibrionia</taxon>
        <taxon>Desulfovibrionales</taxon>
        <taxon>Desulfovibrionaceae</taxon>
    </lineage>
</organism>